<dbReference type="InterPro" id="IPR036852">
    <property type="entry name" value="Peptidase_S8/S53_dom_sf"/>
</dbReference>
<organism evidence="6">
    <name type="scientific">marine sediment metagenome</name>
    <dbReference type="NCBI Taxonomy" id="412755"/>
    <lineage>
        <taxon>unclassified sequences</taxon>
        <taxon>metagenomes</taxon>
        <taxon>ecological metagenomes</taxon>
    </lineage>
</organism>
<sequence>ENDHAAAPGSKARKIESELNTGGKGVLIGIIDVQGFDFAHPDFLDEHGETRFLNIWDQGGSQRPPPKGFKYGAEIRKEHMDEAIKNSSSLGVQPQRLEPQSQMAYGSHGTHVASIAAGNSGLCPKAYLVGVLISLTDEDLDRRKSFHDSVNLAHAVDYILECAKELEKKKQKDIPVSINISLGTNGHAHDGSASICRWIDSELTIPGRSVCVAAGNAGQEKSETEGDYGFIMGRIHTSGKIPAKDLTKDIEWIVVGNGIADISENELEIWYSAQDR</sequence>
<dbReference type="Pfam" id="PF00082">
    <property type="entry name" value="Peptidase_S8"/>
    <property type="match status" value="1"/>
</dbReference>
<keyword evidence="4" id="KW-0720">Serine protease</keyword>
<dbReference type="InterPro" id="IPR022398">
    <property type="entry name" value="Peptidase_S8_His-AS"/>
</dbReference>
<comment type="similarity">
    <text evidence="1">Belongs to the peptidase S8 family.</text>
</comment>
<keyword evidence="3" id="KW-0378">Hydrolase</keyword>
<dbReference type="InterPro" id="IPR050131">
    <property type="entry name" value="Peptidase_S8_subtilisin-like"/>
</dbReference>
<protein>
    <recommendedName>
        <fullName evidence="5">Peptidase S8/S53 domain-containing protein</fullName>
    </recommendedName>
</protein>
<dbReference type="PANTHER" id="PTHR43806:SF11">
    <property type="entry name" value="CEREVISIN-RELATED"/>
    <property type="match status" value="1"/>
</dbReference>
<proteinExistence type="inferred from homology"/>
<dbReference type="AlphaFoldDB" id="X1HJD2"/>
<feature type="domain" description="Peptidase S8/S53" evidence="5">
    <location>
        <begin position="23"/>
        <end position="229"/>
    </location>
</feature>
<evidence type="ECO:0000256" key="2">
    <source>
        <dbReference type="ARBA" id="ARBA00022670"/>
    </source>
</evidence>
<name>X1HJD2_9ZZZZ</name>
<dbReference type="PANTHER" id="PTHR43806">
    <property type="entry name" value="PEPTIDASE S8"/>
    <property type="match status" value="1"/>
</dbReference>
<comment type="caution">
    <text evidence="6">The sequence shown here is derived from an EMBL/GenBank/DDBJ whole genome shotgun (WGS) entry which is preliminary data.</text>
</comment>
<evidence type="ECO:0000313" key="6">
    <source>
        <dbReference type="EMBL" id="GAH57165.1"/>
    </source>
</evidence>
<evidence type="ECO:0000259" key="5">
    <source>
        <dbReference type="Pfam" id="PF00082"/>
    </source>
</evidence>
<feature type="non-terminal residue" evidence="6">
    <location>
        <position position="1"/>
    </location>
</feature>
<gene>
    <name evidence="6" type="ORF">S03H2_38561</name>
</gene>
<dbReference type="Gene3D" id="3.40.50.200">
    <property type="entry name" value="Peptidase S8/S53 domain"/>
    <property type="match status" value="1"/>
</dbReference>
<dbReference type="EMBL" id="BARU01023785">
    <property type="protein sequence ID" value="GAH57165.1"/>
    <property type="molecule type" value="Genomic_DNA"/>
</dbReference>
<dbReference type="PROSITE" id="PS00137">
    <property type="entry name" value="SUBTILASE_HIS"/>
    <property type="match status" value="1"/>
</dbReference>
<dbReference type="InterPro" id="IPR000209">
    <property type="entry name" value="Peptidase_S8/S53_dom"/>
</dbReference>
<reference evidence="6" key="1">
    <citation type="journal article" date="2014" name="Front. Microbiol.">
        <title>High frequency of phylogenetically diverse reductive dehalogenase-homologous genes in deep subseafloor sedimentary metagenomes.</title>
        <authorList>
            <person name="Kawai M."/>
            <person name="Futagami T."/>
            <person name="Toyoda A."/>
            <person name="Takaki Y."/>
            <person name="Nishi S."/>
            <person name="Hori S."/>
            <person name="Arai W."/>
            <person name="Tsubouchi T."/>
            <person name="Morono Y."/>
            <person name="Uchiyama I."/>
            <person name="Ito T."/>
            <person name="Fujiyama A."/>
            <person name="Inagaki F."/>
            <person name="Takami H."/>
        </authorList>
    </citation>
    <scope>NUCLEOTIDE SEQUENCE</scope>
    <source>
        <strain evidence="6">Expedition CK06-06</strain>
    </source>
</reference>
<dbReference type="GO" id="GO:0004252">
    <property type="term" value="F:serine-type endopeptidase activity"/>
    <property type="evidence" value="ECO:0007669"/>
    <property type="project" value="InterPro"/>
</dbReference>
<evidence type="ECO:0000256" key="1">
    <source>
        <dbReference type="ARBA" id="ARBA00011073"/>
    </source>
</evidence>
<dbReference type="PROSITE" id="PS51892">
    <property type="entry name" value="SUBTILASE"/>
    <property type="match status" value="1"/>
</dbReference>
<evidence type="ECO:0000256" key="3">
    <source>
        <dbReference type="ARBA" id="ARBA00022801"/>
    </source>
</evidence>
<dbReference type="SUPFAM" id="SSF52743">
    <property type="entry name" value="Subtilisin-like"/>
    <property type="match status" value="1"/>
</dbReference>
<keyword evidence="2" id="KW-0645">Protease</keyword>
<evidence type="ECO:0000256" key="4">
    <source>
        <dbReference type="ARBA" id="ARBA00022825"/>
    </source>
</evidence>
<dbReference type="GO" id="GO:0006508">
    <property type="term" value="P:proteolysis"/>
    <property type="evidence" value="ECO:0007669"/>
    <property type="project" value="UniProtKB-KW"/>
</dbReference>
<accession>X1HJD2</accession>
<feature type="non-terminal residue" evidence="6">
    <location>
        <position position="276"/>
    </location>
</feature>